<proteinExistence type="predicted"/>
<evidence type="ECO:0000313" key="3">
    <source>
        <dbReference type="EMBL" id="AMY07803.1"/>
    </source>
</evidence>
<dbReference type="KEGG" id="abac:LuPra_00984"/>
<dbReference type="AlphaFoldDB" id="A0A143PHS5"/>
<evidence type="ECO:0000256" key="1">
    <source>
        <dbReference type="SAM" id="MobiDB-lite"/>
    </source>
</evidence>
<sequence length="400" mass="41573">MLESLDVLIGLVVVLLALSMAVTVITQALTSIVNSRGSHLRQGLTDLLQQLDETLGPEHSRAIAGAVLRHPLVSGSSVVGTSARRLGNVIHREEFTKLLMAFAAGARGTSLKPDVVAALNTALANNGIGDPNAKLAQIRMLALQLEQKSPELSHATRQTLAVLQAAPSDLVAKINGWFDQSMDRTSQRFTASTRAVTFVAAFLVAFGLQVDTPALVNRLAADPELVAALVERAKSVPPPESNTPASEGSTAASPPDAKDAGTDATTPSDPAETATAPATGSADEPGAPAAGQPSTGEGATGAPKETPASAARAWSRQTLDVAGIVSLPSSFEDWQRGYSMSSILGMLITALLLSLGAPFWYSALGKLLQLRSVLAAKDDTQRQERQSTTASDSITTTNVT</sequence>
<feature type="region of interest" description="Disordered" evidence="1">
    <location>
        <begin position="378"/>
        <end position="400"/>
    </location>
</feature>
<evidence type="ECO:0000256" key="2">
    <source>
        <dbReference type="SAM" id="Phobius"/>
    </source>
</evidence>
<keyword evidence="2" id="KW-0812">Transmembrane</keyword>
<feature type="compositionally biased region" description="Polar residues" evidence="1">
    <location>
        <begin position="242"/>
        <end position="252"/>
    </location>
</feature>
<feature type="transmembrane region" description="Helical" evidence="2">
    <location>
        <begin position="338"/>
        <end position="361"/>
    </location>
</feature>
<dbReference type="PATRIC" id="fig|1813736.3.peg.1030"/>
<dbReference type="STRING" id="1855912.LuPra_00984"/>
<name>A0A143PHS5_LUTPR</name>
<reference evidence="3 4" key="1">
    <citation type="journal article" date="2016" name="Genome Announc.">
        <title>First Complete Genome Sequence of a Subdivision 6 Acidobacterium Strain.</title>
        <authorList>
            <person name="Huang S."/>
            <person name="Vieira S."/>
            <person name="Bunk B."/>
            <person name="Riedel T."/>
            <person name="Sproer C."/>
            <person name="Overmann J."/>
        </authorList>
    </citation>
    <scope>NUCLEOTIDE SEQUENCE [LARGE SCALE GENOMIC DNA]</scope>
    <source>
        <strain evidence="4">DSM 100886 HEG_-6_39</strain>
    </source>
</reference>
<dbReference type="OrthoDB" id="6286374at2"/>
<dbReference type="EMBL" id="CP015136">
    <property type="protein sequence ID" value="AMY07803.1"/>
    <property type="molecule type" value="Genomic_DNA"/>
</dbReference>
<feature type="region of interest" description="Disordered" evidence="1">
    <location>
        <begin position="235"/>
        <end position="311"/>
    </location>
</feature>
<keyword evidence="2" id="KW-0472">Membrane</keyword>
<keyword evidence="4" id="KW-1185">Reference proteome</keyword>
<dbReference type="RefSeq" id="WP_110169709.1">
    <property type="nucleotide sequence ID" value="NZ_CP015136.1"/>
</dbReference>
<gene>
    <name evidence="3" type="ORF">LuPra_00984</name>
</gene>
<reference evidence="4" key="2">
    <citation type="submission" date="2016-04" db="EMBL/GenBank/DDBJ databases">
        <title>First Complete Genome Sequence of a Subdivision 6 Acidobacterium.</title>
        <authorList>
            <person name="Huang S."/>
            <person name="Vieira S."/>
            <person name="Bunk B."/>
            <person name="Riedel T."/>
            <person name="Sproeer C."/>
            <person name="Overmann J."/>
        </authorList>
    </citation>
    <scope>NUCLEOTIDE SEQUENCE [LARGE SCALE GENOMIC DNA]</scope>
    <source>
        <strain evidence="4">DSM 100886 HEG_-6_39</strain>
    </source>
</reference>
<feature type="compositionally biased region" description="Polar residues" evidence="1">
    <location>
        <begin position="386"/>
        <end position="400"/>
    </location>
</feature>
<organism evidence="3 4">
    <name type="scientific">Luteitalea pratensis</name>
    <dbReference type="NCBI Taxonomy" id="1855912"/>
    <lineage>
        <taxon>Bacteria</taxon>
        <taxon>Pseudomonadati</taxon>
        <taxon>Acidobacteriota</taxon>
        <taxon>Vicinamibacteria</taxon>
        <taxon>Vicinamibacterales</taxon>
        <taxon>Vicinamibacteraceae</taxon>
        <taxon>Luteitalea</taxon>
    </lineage>
</organism>
<accession>A0A143PHS5</accession>
<protein>
    <submittedName>
        <fullName evidence="3">Uncharacterized protein</fullName>
    </submittedName>
</protein>
<dbReference type="Proteomes" id="UP000076079">
    <property type="component" value="Chromosome"/>
</dbReference>
<keyword evidence="2" id="KW-1133">Transmembrane helix</keyword>
<evidence type="ECO:0000313" key="4">
    <source>
        <dbReference type="Proteomes" id="UP000076079"/>
    </source>
</evidence>